<proteinExistence type="predicted"/>
<evidence type="ECO:0000313" key="3">
    <source>
        <dbReference type="Proteomes" id="UP001232343"/>
    </source>
</evidence>
<feature type="domain" description="VOC" evidence="1">
    <location>
        <begin position="6"/>
        <end position="123"/>
    </location>
</feature>
<sequence length="282" mass="31913">MTQPSVIKQAVLTVKDLDRTVKFYEKVLGFKVIERTNEKASISADGETALLVLEHHNDATPRDPRTTGLYHIAFLLPHRSNLADIVNYFIQTRYPLQGASDHHVSEALYLADPEGNGIEIYIDREPDTWIWQEDQVYMTTVALDIENLLQEATETGWKGMPEKTVIGHIHLQVAELEKTREYYVDGLGFDLVLRYGGQALFISKNKYHHHIGLNTWNSKGAPALGKNTTGLKYFTIALPDEEEKQNVIHQLDKINASFSEKDGKIITKDPSGIEIVLEIEES</sequence>
<gene>
    <name evidence="2" type="ORF">J2S14_001906</name>
</gene>
<name>A0ABU0D3W1_9BACI</name>
<organism evidence="2 3">
    <name type="scientific">Lederbergia wuyishanensis</name>
    <dbReference type="NCBI Taxonomy" id="1347903"/>
    <lineage>
        <taxon>Bacteria</taxon>
        <taxon>Bacillati</taxon>
        <taxon>Bacillota</taxon>
        <taxon>Bacilli</taxon>
        <taxon>Bacillales</taxon>
        <taxon>Bacillaceae</taxon>
        <taxon>Lederbergia</taxon>
    </lineage>
</organism>
<dbReference type="Proteomes" id="UP001232343">
    <property type="component" value="Unassembled WGS sequence"/>
</dbReference>
<protein>
    <submittedName>
        <fullName evidence="2">Catechol 2,3-dioxygenase</fullName>
        <ecNumber evidence="2">1.13.11.2</ecNumber>
    </submittedName>
</protein>
<dbReference type="Pfam" id="PF00903">
    <property type="entry name" value="Glyoxalase"/>
    <property type="match status" value="2"/>
</dbReference>
<evidence type="ECO:0000259" key="1">
    <source>
        <dbReference type="PROSITE" id="PS51819"/>
    </source>
</evidence>
<reference evidence="2 3" key="1">
    <citation type="submission" date="2023-07" db="EMBL/GenBank/DDBJ databases">
        <title>Genomic Encyclopedia of Type Strains, Phase IV (KMG-IV): sequencing the most valuable type-strain genomes for metagenomic binning, comparative biology and taxonomic classification.</title>
        <authorList>
            <person name="Goeker M."/>
        </authorList>
    </citation>
    <scope>NUCLEOTIDE SEQUENCE [LARGE SCALE GENOMIC DNA]</scope>
    <source>
        <strain evidence="2 3">DSM 27848</strain>
    </source>
</reference>
<dbReference type="RefSeq" id="WP_244681351.1">
    <property type="nucleotide sequence ID" value="NZ_JALIRM010000005.1"/>
</dbReference>
<dbReference type="GO" id="GO:0018577">
    <property type="term" value="F:catechol 2,3-dioxygenase activity"/>
    <property type="evidence" value="ECO:0007669"/>
    <property type="project" value="UniProtKB-EC"/>
</dbReference>
<dbReference type="PROSITE" id="PS51819">
    <property type="entry name" value="VOC"/>
    <property type="match status" value="1"/>
</dbReference>
<dbReference type="EMBL" id="JAUSUO010000003">
    <property type="protein sequence ID" value="MDQ0343092.1"/>
    <property type="molecule type" value="Genomic_DNA"/>
</dbReference>
<dbReference type="CDD" id="cd16359">
    <property type="entry name" value="VOC_BsCatE_like_C"/>
    <property type="match status" value="1"/>
</dbReference>
<dbReference type="InterPro" id="IPR004360">
    <property type="entry name" value="Glyas_Fos-R_dOase_dom"/>
</dbReference>
<dbReference type="EC" id="1.13.11.2" evidence="2"/>
<evidence type="ECO:0000313" key="2">
    <source>
        <dbReference type="EMBL" id="MDQ0343092.1"/>
    </source>
</evidence>
<dbReference type="Gene3D" id="3.10.180.10">
    <property type="entry name" value="2,3-Dihydroxybiphenyl 1,2-Dioxygenase, domain 1"/>
    <property type="match status" value="2"/>
</dbReference>
<comment type="caution">
    <text evidence="2">The sequence shown here is derived from an EMBL/GenBank/DDBJ whole genome shotgun (WGS) entry which is preliminary data.</text>
</comment>
<dbReference type="PANTHER" id="PTHR43279">
    <property type="entry name" value="CATECHOL-2,3-DIOXYGENASE"/>
    <property type="match status" value="1"/>
</dbReference>
<keyword evidence="3" id="KW-1185">Reference proteome</keyword>
<dbReference type="InterPro" id="IPR037523">
    <property type="entry name" value="VOC_core"/>
</dbReference>
<keyword evidence="2" id="KW-0560">Oxidoreductase</keyword>
<dbReference type="PANTHER" id="PTHR43279:SF1">
    <property type="entry name" value="CATECHOL-2,3-DIOXYGENASE"/>
    <property type="match status" value="1"/>
</dbReference>
<accession>A0ABU0D3W1</accession>
<dbReference type="InterPro" id="IPR029068">
    <property type="entry name" value="Glyas_Bleomycin-R_OHBP_Dase"/>
</dbReference>
<dbReference type="SUPFAM" id="SSF54593">
    <property type="entry name" value="Glyoxalase/Bleomycin resistance protein/Dihydroxybiphenyl dioxygenase"/>
    <property type="match status" value="2"/>
</dbReference>